<dbReference type="InterPro" id="IPR019775">
    <property type="entry name" value="WD40_repeat_CS"/>
</dbReference>
<evidence type="ECO:0000256" key="2">
    <source>
        <dbReference type="ARBA" id="ARBA00022737"/>
    </source>
</evidence>
<dbReference type="OMA" id="KVKLWHV"/>
<dbReference type="VEuPathDB" id="TrichDB:TVAGG3_0974530"/>
<evidence type="ECO:0000256" key="1">
    <source>
        <dbReference type="ARBA" id="ARBA00022574"/>
    </source>
</evidence>
<name>A2EK02_TRIV3</name>
<gene>
    <name evidence="4" type="ORF">TVAG_174550</name>
</gene>
<feature type="repeat" description="WD" evidence="3">
    <location>
        <begin position="151"/>
        <end position="193"/>
    </location>
</feature>
<feature type="repeat" description="WD" evidence="3">
    <location>
        <begin position="99"/>
        <end position="140"/>
    </location>
</feature>
<dbReference type="SMR" id="A2EK02"/>
<dbReference type="Gene3D" id="2.130.10.10">
    <property type="entry name" value="YVTN repeat-like/Quinoprotein amine dehydrogenase"/>
    <property type="match status" value="3"/>
</dbReference>
<dbReference type="eggNOG" id="KOG0266">
    <property type="taxonomic scope" value="Eukaryota"/>
</dbReference>
<reference evidence="4" key="1">
    <citation type="submission" date="2006-10" db="EMBL/GenBank/DDBJ databases">
        <authorList>
            <person name="Amadeo P."/>
            <person name="Zhao Q."/>
            <person name="Wortman J."/>
            <person name="Fraser-Liggett C."/>
            <person name="Carlton J."/>
        </authorList>
    </citation>
    <scope>NUCLEOTIDE SEQUENCE</scope>
    <source>
        <strain evidence="4">G3</strain>
    </source>
</reference>
<evidence type="ECO:0000313" key="5">
    <source>
        <dbReference type="Proteomes" id="UP000001542"/>
    </source>
</evidence>
<accession>A2EK02</accession>
<keyword evidence="2" id="KW-0677">Repeat</keyword>
<dbReference type="PROSITE" id="PS00678">
    <property type="entry name" value="WD_REPEATS_1"/>
    <property type="match status" value="1"/>
</dbReference>
<dbReference type="PROSITE" id="PS50082">
    <property type="entry name" value="WD_REPEATS_2"/>
    <property type="match status" value="2"/>
</dbReference>
<dbReference type="PROSITE" id="PS50294">
    <property type="entry name" value="WD_REPEATS_REGION"/>
    <property type="match status" value="1"/>
</dbReference>
<sequence length="322" mass="35764">MLNIDQTPRWSIKEENSEVFHVQISQDSNFVASGLSNGLISLRSATTGRLSYTLQQSELQFPVTSLRFNPKDPKFFIASSADGVIKEWTTKNSISKWSTQEHDNQIYCLDFQNTGTLFASAGRDCHVRVYDNESKKQVLDLARNEFDLETTRGHCNRIYSLKFHPEDPGVLISGGWDDTLQVWDLRSASPVRAIFGPHVCGDSIDINGNYILACSWRSDEQVQIFDIRTYTPVTTMKWSQSVDDAQCLIYAAKFHPNGQNFLAGGSGVNQVRIFSTEKDRSIGTPLNLSAPVFSICMPTNASLAIIGTGDGTIVAHPLISSN</sequence>
<dbReference type="STRING" id="5722.A2EK02"/>
<dbReference type="SMART" id="SM00320">
    <property type="entry name" value="WD40"/>
    <property type="match status" value="5"/>
</dbReference>
<dbReference type="KEGG" id="tva:4764869"/>
<protein>
    <submittedName>
        <fullName evidence="4">Uncharacterized protein</fullName>
    </submittedName>
</protein>
<proteinExistence type="predicted"/>
<dbReference type="OrthoDB" id="10251741at2759"/>
<evidence type="ECO:0000313" key="4">
    <source>
        <dbReference type="EMBL" id="EAY06986.1"/>
    </source>
</evidence>
<dbReference type="InParanoid" id="A2EK02"/>
<dbReference type="InterPro" id="IPR015943">
    <property type="entry name" value="WD40/YVTN_repeat-like_dom_sf"/>
</dbReference>
<keyword evidence="5" id="KW-1185">Reference proteome</keyword>
<dbReference type="PANTHER" id="PTHR47822:SF2">
    <property type="entry name" value="F-BOX AND WD-40 DOMAIN PROTEIN 7"/>
    <property type="match status" value="1"/>
</dbReference>
<organism evidence="4 5">
    <name type="scientific">Trichomonas vaginalis (strain ATCC PRA-98 / G3)</name>
    <dbReference type="NCBI Taxonomy" id="412133"/>
    <lineage>
        <taxon>Eukaryota</taxon>
        <taxon>Metamonada</taxon>
        <taxon>Parabasalia</taxon>
        <taxon>Trichomonadida</taxon>
        <taxon>Trichomonadidae</taxon>
        <taxon>Trichomonas</taxon>
    </lineage>
</organism>
<dbReference type="SUPFAM" id="SSF50978">
    <property type="entry name" value="WD40 repeat-like"/>
    <property type="match status" value="1"/>
</dbReference>
<keyword evidence="1 3" id="KW-0853">WD repeat</keyword>
<dbReference type="InterPro" id="IPR001680">
    <property type="entry name" value="WD40_rpt"/>
</dbReference>
<dbReference type="EMBL" id="DS113410">
    <property type="protein sequence ID" value="EAY06986.1"/>
    <property type="molecule type" value="Genomic_DNA"/>
</dbReference>
<dbReference type="Pfam" id="PF00400">
    <property type="entry name" value="WD40"/>
    <property type="match status" value="3"/>
</dbReference>
<dbReference type="VEuPathDB" id="TrichDB:TVAG_174550"/>
<dbReference type="PANTHER" id="PTHR47822">
    <property type="entry name" value="CARBOHYDRATE BINDING DOMAIN CONTAINING PROTEIN"/>
    <property type="match status" value="1"/>
</dbReference>
<reference evidence="4" key="2">
    <citation type="journal article" date="2007" name="Science">
        <title>Draft genome sequence of the sexually transmitted pathogen Trichomonas vaginalis.</title>
        <authorList>
            <person name="Carlton J.M."/>
            <person name="Hirt R.P."/>
            <person name="Silva J.C."/>
            <person name="Delcher A.L."/>
            <person name="Schatz M."/>
            <person name="Zhao Q."/>
            <person name="Wortman J.R."/>
            <person name="Bidwell S.L."/>
            <person name="Alsmark U.C.M."/>
            <person name="Besteiro S."/>
            <person name="Sicheritz-Ponten T."/>
            <person name="Noel C.J."/>
            <person name="Dacks J.B."/>
            <person name="Foster P.G."/>
            <person name="Simillion C."/>
            <person name="Van de Peer Y."/>
            <person name="Miranda-Saavedra D."/>
            <person name="Barton G.J."/>
            <person name="Westrop G.D."/>
            <person name="Mueller S."/>
            <person name="Dessi D."/>
            <person name="Fiori P.L."/>
            <person name="Ren Q."/>
            <person name="Paulsen I."/>
            <person name="Zhang H."/>
            <person name="Bastida-Corcuera F.D."/>
            <person name="Simoes-Barbosa A."/>
            <person name="Brown M.T."/>
            <person name="Hayes R.D."/>
            <person name="Mukherjee M."/>
            <person name="Okumura C.Y."/>
            <person name="Schneider R."/>
            <person name="Smith A.J."/>
            <person name="Vanacova S."/>
            <person name="Villalvazo M."/>
            <person name="Haas B.J."/>
            <person name="Pertea M."/>
            <person name="Feldblyum T.V."/>
            <person name="Utterback T.R."/>
            <person name="Shu C.L."/>
            <person name="Osoegawa K."/>
            <person name="de Jong P.J."/>
            <person name="Hrdy I."/>
            <person name="Horvathova L."/>
            <person name="Zubacova Z."/>
            <person name="Dolezal P."/>
            <person name="Malik S.B."/>
            <person name="Logsdon J.M. Jr."/>
            <person name="Henze K."/>
            <person name="Gupta A."/>
            <person name="Wang C.C."/>
            <person name="Dunne R.L."/>
            <person name="Upcroft J.A."/>
            <person name="Upcroft P."/>
            <person name="White O."/>
            <person name="Salzberg S.L."/>
            <person name="Tang P."/>
            <person name="Chiu C.-H."/>
            <person name="Lee Y.-S."/>
            <person name="Embley T.M."/>
            <person name="Coombs G.H."/>
            <person name="Mottram J.C."/>
            <person name="Tachezy J."/>
            <person name="Fraser-Liggett C.M."/>
            <person name="Johnson P.J."/>
        </authorList>
    </citation>
    <scope>NUCLEOTIDE SEQUENCE [LARGE SCALE GENOMIC DNA]</scope>
    <source>
        <strain evidence="4">G3</strain>
    </source>
</reference>
<dbReference type="Proteomes" id="UP000001542">
    <property type="component" value="Unassembled WGS sequence"/>
</dbReference>
<dbReference type="InterPro" id="IPR036322">
    <property type="entry name" value="WD40_repeat_dom_sf"/>
</dbReference>
<evidence type="ECO:0000256" key="3">
    <source>
        <dbReference type="PROSITE-ProRule" id="PRU00221"/>
    </source>
</evidence>
<dbReference type="AlphaFoldDB" id="A2EK02"/>
<dbReference type="RefSeq" id="XP_001319209.1">
    <property type="nucleotide sequence ID" value="XM_001319174.1"/>
</dbReference>